<dbReference type="NCBIfam" id="TIGR00364">
    <property type="entry name" value="7-cyano-7-deazaguanine synthase QueC"/>
    <property type="match status" value="1"/>
</dbReference>
<comment type="cofactor">
    <cofactor evidence="10">
        <name>Zn(2+)</name>
        <dbReference type="ChEBI" id="CHEBI:29105"/>
    </cofactor>
    <text evidence="10">Binds 1 zinc ion per subunit.</text>
</comment>
<evidence type="ECO:0000256" key="7">
    <source>
        <dbReference type="ARBA" id="ARBA00037993"/>
    </source>
</evidence>
<dbReference type="EMBL" id="CP115149">
    <property type="protein sequence ID" value="WBL37005.1"/>
    <property type="molecule type" value="Genomic_DNA"/>
</dbReference>
<evidence type="ECO:0000256" key="1">
    <source>
        <dbReference type="ARBA" id="ARBA00005061"/>
    </source>
</evidence>
<dbReference type="Pfam" id="PF06508">
    <property type="entry name" value="QueC"/>
    <property type="match status" value="1"/>
</dbReference>
<keyword evidence="10" id="KW-0671">Queuosine biosynthesis</keyword>
<organism evidence="11 12">
    <name type="scientific">Tepidiforma flava</name>
    <dbReference type="NCBI Taxonomy" id="3004094"/>
    <lineage>
        <taxon>Bacteria</taxon>
        <taxon>Bacillati</taxon>
        <taxon>Chloroflexota</taxon>
        <taxon>Tepidiformia</taxon>
        <taxon>Tepidiformales</taxon>
        <taxon>Tepidiformaceae</taxon>
        <taxon>Tepidiforma</taxon>
    </lineage>
</organism>
<feature type="binding site" evidence="10">
    <location>
        <position position="215"/>
    </location>
    <ligand>
        <name>Zn(2+)</name>
        <dbReference type="ChEBI" id="CHEBI:29105"/>
    </ligand>
</feature>
<evidence type="ECO:0000313" key="11">
    <source>
        <dbReference type="EMBL" id="WBL37005.1"/>
    </source>
</evidence>
<feature type="binding site" evidence="10">
    <location>
        <position position="229"/>
    </location>
    <ligand>
        <name>Zn(2+)</name>
        <dbReference type="ChEBI" id="CHEBI:29105"/>
    </ligand>
</feature>
<reference evidence="11 12" key="1">
    <citation type="journal article" date="2023" name="ISME J.">
        <title>Thermophilic Dehalococcoidia with unusual traits shed light on an unexpected past.</title>
        <authorList>
            <person name="Palmer M."/>
            <person name="Covington J.K."/>
            <person name="Zhou E.M."/>
            <person name="Thomas S.C."/>
            <person name="Habib N."/>
            <person name="Seymour C.O."/>
            <person name="Lai D."/>
            <person name="Johnston J."/>
            <person name="Hashimi A."/>
            <person name="Jiao J.Y."/>
            <person name="Muok A.R."/>
            <person name="Liu L."/>
            <person name="Xian W.D."/>
            <person name="Zhi X.Y."/>
            <person name="Li M.M."/>
            <person name="Silva L.P."/>
            <person name="Bowen B.P."/>
            <person name="Louie K."/>
            <person name="Briegel A."/>
            <person name="Pett-Ridge J."/>
            <person name="Weber P.K."/>
            <person name="Tocheva E.I."/>
            <person name="Woyke T."/>
            <person name="Northen T.R."/>
            <person name="Mayali X."/>
            <person name="Li W.J."/>
            <person name="Hedlund B.P."/>
        </authorList>
    </citation>
    <scope>NUCLEOTIDE SEQUENCE [LARGE SCALE GENOMIC DNA]</scope>
    <source>
        <strain evidence="11 12">YIM 72310</strain>
    </source>
</reference>
<comment type="function">
    <text evidence="10">Catalyzes the ATP-dependent conversion of 7-carboxy-7-deazaguanine (CDG) to 7-cyano-7-deazaguanine (preQ(0)).</text>
</comment>
<evidence type="ECO:0000256" key="4">
    <source>
        <dbReference type="ARBA" id="ARBA00022741"/>
    </source>
</evidence>
<evidence type="ECO:0000256" key="8">
    <source>
        <dbReference type="ARBA" id="ARBA00039149"/>
    </source>
</evidence>
<evidence type="ECO:0000256" key="3">
    <source>
        <dbReference type="ARBA" id="ARBA00022723"/>
    </source>
</evidence>
<dbReference type="PANTHER" id="PTHR42914">
    <property type="entry name" value="7-CYANO-7-DEAZAGUANINE SYNTHASE"/>
    <property type="match status" value="1"/>
</dbReference>
<gene>
    <name evidence="10 11" type="primary">queC</name>
    <name evidence="11" type="ORF">O0235_05415</name>
</gene>
<comment type="pathway">
    <text evidence="1 10">Purine metabolism; 7-cyano-7-deazaguanine biosynthesis.</text>
</comment>
<feature type="binding site" evidence="10">
    <location>
        <position position="226"/>
    </location>
    <ligand>
        <name>Zn(2+)</name>
        <dbReference type="ChEBI" id="CHEBI:29105"/>
    </ligand>
</feature>
<accession>A0ABY7M9A6</accession>
<keyword evidence="2 10" id="KW-0436">Ligase</keyword>
<dbReference type="PIRSF" id="PIRSF006293">
    <property type="entry name" value="ExsB"/>
    <property type="match status" value="1"/>
</dbReference>
<dbReference type="HAMAP" id="MF_01633">
    <property type="entry name" value="QueC"/>
    <property type="match status" value="1"/>
</dbReference>
<dbReference type="Gene3D" id="3.40.50.620">
    <property type="entry name" value="HUPs"/>
    <property type="match status" value="1"/>
</dbReference>
<dbReference type="SUPFAM" id="SSF52402">
    <property type="entry name" value="Adenine nucleotide alpha hydrolases-like"/>
    <property type="match status" value="1"/>
</dbReference>
<dbReference type="Proteomes" id="UP001212803">
    <property type="component" value="Chromosome"/>
</dbReference>
<evidence type="ECO:0000313" key="12">
    <source>
        <dbReference type="Proteomes" id="UP001212803"/>
    </source>
</evidence>
<comment type="similarity">
    <text evidence="7 10">Belongs to the QueC family.</text>
</comment>
<keyword evidence="6 10" id="KW-0067">ATP-binding</keyword>
<comment type="catalytic activity">
    <reaction evidence="9 10">
        <text>7-carboxy-7-carbaguanine + NH4(+) + 2 ATP = 7-cyano-7-carbaguanine + 2 AMP + 2 diphosphate + 2 H(+)</text>
        <dbReference type="Rhea" id="RHEA:27982"/>
        <dbReference type="ChEBI" id="CHEBI:15378"/>
        <dbReference type="ChEBI" id="CHEBI:28938"/>
        <dbReference type="ChEBI" id="CHEBI:30616"/>
        <dbReference type="ChEBI" id="CHEBI:33019"/>
        <dbReference type="ChEBI" id="CHEBI:45075"/>
        <dbReference type="ChEBI" id="CHEBI:61036"/>
        <dbReference type="ChEBI" id="CHEBI:456215"/>
        <dbReference type="EC" id="6.3.4.20"/>
    </reaction>
</comment>
<evidence type="ECO:0000256" key="2">
    <source>
        <dbReference type="ARBA" id="ARBA00022598"/>
    </source>
</evidence>
<keyword evidence="4 10" id="KW-0547">Nucleotide-binding</keyword>
<evidence type="ECO:0000256" key="9">
    <source>
        <dbReference type="ARBA" id="ARBA00047890"/>
    </source>
</evidence>
<evidence type="ECO:0000256" key="6">
    <source>
        <dbReference type="ARBA" id="ARBA00022840"/>
    </source>
</evidence>
<dbReference type="InterPro" id="IPR014729">
    <property type="entry name" value="Rossmann-like_a/b/a_fold"/>
</dbReference>
<feature type="binding site" evidence="10">
    <location>
        <begin position="15"/>
        <end position="25"/>
    </location>
    <ligand>
        <name>ATP</name>
        <dbReference type="ChEBI" id="CHEBI:30616"/>
    </ligand>
</feature>
<dbReference type="RefSeq" id="WP_270057519.1">
    <property type="nucleotide sequence ID" value="NZ_CP115149.1"/>
</dbReference>
<keyword evidence="3 10" id="KW-0479">Metal-binding</keyword>
<keyword evidence="12" id="KW-1185">Reference proteome</keyword>
<protein>
    <recommendedName>
        <fullName evidence="8 10">7-cyano-7-deazaguanine synthase</fullName>
        <ecNumber evidence="8 10">6.3.4.20</ecNumber>
    </recommendedName>
    <alternativeName>
        <fullName evidence="10">7-cyano-7-carbaguanine synthase</fullName>
    </alternativeName>
    <alternativeName>
        <fullName evidence="10">PreQ(0) synthase</fullName>
    </alternativeName>
    <alternativeName>
        <fullName evidence="10">Queuosine biosynthesis protein QueC</fullName>
    </alternativeName>
</protein>
<evidence type="ECO:0000256" key="5">
    <source>
        <dbReference type="ARBA" id="ARBA00022833"/>
    </source>
</evidence>
<name>A0ABY7M9A6_9CHLR</name>
<dbReference type="InterPro" id="IPR018317">
    <property type="entry name" value="QueC"/>
</dbReference>
<dbReference type="PANTHER" id="PTHR42914:SF1">
    <property type="entry name" value="7-CYANO-7-DEAZAGUANINE SYNTHASE"/>
    <property type="match status" value="1"/>
</dbReference>
<proteinExistence type="inferred from homology"/>
<dbReference type="GO" id="GO:0016874">
    <property type="term" value="F:ligase activity"/>
    <property type="evidence" value="ECO:0007669"/>
    <property type="project" value="UniProtKB-KW"/>
</dbReference>
<dbReference type="CDD" id="cd01995">
    <property type="entry name" value="QueC-like"/>
    <property type="match status" value="1"/>
</dbReference>
<evidence type="ECO:0000256" key="10">
    <source>
        <dbReference type="HAMAP-Rule" id="MF_01633"/>
    </source>
</evidence>
<sequence length="249" mass="25818">MGTEGAGERLGVVLLSGGLDSTTVAAHAVREGVRVRALSIAYGQRHARELAAARAVAAALGIELIEADAAFYGRLAAHSALTSADYAVPGGRPAEAMAAEVPITYVPLRNTFFVTVAAAALESWLLDRIEREGADPAGLEGRIYVGANAIDYSGYPDCRPEFYRALEEVLRLGSKAGTVYGVPMRIEAPIITMSKADIVRHGLALGAPLALTWSCYAGGERPCGTCDACRLRAAGFEAAGVSDPAAGVG</sequence>
<feature type="binding site" evidence="10">
    <location>
        <position position="223"/>
    </location>
    <ligand>
        <name>Zn(2+)</name>
        <dbReference type="ChEBI" id="CHEBI:29105"/>
    </ligand>
</feature>
<dbReference type="EC" id="6.3.4.20" evidence="8 10"/>
<keyword evidence="5 10" id="KW-0862">Zinc</keyword>